<dbReference type="PANTHER" id="PTHR24567:SF74">
    <property type="entry name" value="HTH-TYPE TRANSCRIPTIONAL REGULATOR ARCR"/>
    <property type="match status" value="1"/>
</dbReference>
<dbReference type="GO" id="GO:0003700">
    <property type="term" value="F:DNA-binding transcription factor activity"/>
    <property type="evidence" value="ECO:0007669"/>
    <property type="project" value="TreeGrafter"/>
</dbReference>
<dbReference type="PROSITE" id="PS51063">
    <property type="entry name" value="HTH_CRP_2"/>
    <property type="match status" value="1"/>
</dbReference>
<dbReference type="PROSITE" id="PS50042">
    <property type="entry name" value="CNMP_BINDING_3"/>
    <property type="match status" value="1"/>
</dbReference>
<comment type="caution">
    <text evidence="6">The sequence shown here is derived from an EMBL/GenBank/DDBJ whole genome shotgun (WGS) entry which is preliminary data.</text>
</comment>
<evidence type="ECO:0000256" key="3">
    <source>
        <dbReference type="ARBA" id="ARBA00023163"/>
    </source>
</evidence>
<dbReference type="PANTHER" id="PTHR24567">
    <property type="entry name" value="CRP FAMILY TRANSCRIPTIONAL REGULATORY PROTEIN"/>
    <property type="match status" value="1"/>
</dbReference>
<feature type="domain" description="Cyclic nucleotide-binding" evidence="4">
    <location>
        <begin position="26"/>
        <end position="129"/>
    </location>
</feature>
<dbReference type="SMART" id="SM00100">
    <property type="entry name" value="cNMP"/>
    <property type="match status" value="1"/>
</dbReference>
<dbReference type="SUPFAM" id="SSF51206">
    <property type="entry name" value="cAMP-binding domain-like"/>
    <property type="match status" value="1"/>
</dbReference>
<organism evidence="6 7">
    <name type="scientific">Dactylosporangium siamense</name>
    <dbReference type="NCBI Taxonomy" id="685454"/>
    <lineage>
        <taxon>Bacteria</taxon>
        <taxon>Bacillati</taxon>
        <taxon>Actinomycetota</taxon>
        <taxon>Actinomycetes</taxon>
        <taxon>Micromonosporales</taxon>
        <taxon>Micromonosporaceae</taxon>
        <taxon>Dactylosporangium</taxon>
    </lineage>
</organism>
<proteinExistence type="predicted"/>
<dbReference type="GO" id="GO:0003677">
    <property type="term" value="F:DNA binding"/>
    <property type="evidence" value="ECO:0007669"/>
    <property type="project" value="UniProtKB-KW"/>
</dbReference>
<keyword evidence="7" id="KW-1185">Reference proteome</keyword>
<accession>A0A919PXE7</accession>
<dbReference type="FunFam" id="1.10.10.10:FF:000019">
    <property type="entry name" value="Crp/Fnr family transcriptional regulator"/>
    <property type="match status" value="1"/>
</dbReference>
<dbReference type="InterPro" id="IPR000595">
    <property type="entry name" value="cNMP-bd_dom"/>
</dbReference>
<reference evidence="6" key="1">
    <citation type="submission" date="2021-01" db="EMBL/GenBank/DDBJ databases">
        <title>Whole genome shotgun sequence of Dactylosporangium siamense NBRC 106093.</title>
        <authorList>
            <person name="Komaki H."/>
            <person name="Tamura T."/>
        </authorList>
    </citation>
    <scope>NUCLEOTIDE SEQUENCE</scope>
    <source>
        <strain evidence="6">NBRC 106093</strain>
    </source>
</reference>
<dbReference type="CDD" id="cd00038">
    <property type="entry name" value="CAP_ED"/>
    <property type="match status" value="1"/>
</dbReference>
<gene>
    <name evidence="6" type="primary">fnr</name>
    <name evidence="6" type="ORF">Dsi01nite_094780</name>
</gene>
<dbReference type="EMBL" id="BONQ01000155">
    <property type="protein sequence ID" value="GIG51437.1"/>
    <property type="molecule type" value="Genomic_DNA"/>
</dbReference>
<sequence>MVLTFPSRTTSAATVTADPVLRSTDLFRSIDPDAATALAAEFETIRAERGTVLFAEGDPGDRLYIVLAGKVKLSRSSRDGREGVMALLGPTDHFGDFELLDGGPRVVGATVVADARLAVLPKPVLDRWIAYHPYVAEQLLRVIARGIRGHRAAVDDRLYSDVPGRVASRIIQLAHRFGVVEDGATRVVHDLTQTELAQFVGASRESVNKVLADYAARGWLRLEHKCVVILDNAPLARRAQHGRRR</sequence>
<dbReference type="GO" id="GO:0005829">
    <property type="term" value="C:cytosol"/>
    <property type="evidence" value="ECO:0007669"/>
    <property type="project" value="TreeGrafter"/>
</dbReference>
<dbReference type="SUPFAM" id="SSF46785">
    <property type="entry name" value="Winged helix' DNA-binding domain"/>
    <property type="match status" value="1"/>
</dbReference>
<dbReference type="Gene3D" id="2.60.120.10">
    <property type="entry name" value="Jelly Rolls"/>
    <property type="match status" value="1"/>
</dbReference>
<dbReference type="InterPro" id="IPR036388">
    <property type="entry name" value="WH-like_DNA-bd_sf"/>
</dbReference>
<evidence type="ECO:0000259" key="4">
    <source>
        <dbReference type="PROSITE" id="PS50042"/>
    </source>
</evidence>
<name>A0A919PXE7_9ACTN</name>
<feature type="domain" description="HTH crp-type" evidence="5">
    <location>
        <begin position="160"/>
        <end position="233"/>
    </location>
</feature>
<dbReference type="InterPro" id="IPR014710">
    <property type="entry name" value="RmlC-like_jellyroll"/>
</dbReference>
<dbReference type="InterPro" id="IPR036390">
    <property type="entry name" value="WH_DNA-bd_sf"/>
</dbReference>
<dbReference type="InterPro" id="IPR012318">
    <property type="entry name" value="HTH_CRP"/>
</dbReference>
<keyword evidence="3" id="KW-0804">Transcription</keyword>
<dbReference type="InterPro" id="IPR050397">
    <property type="entry name" value="Env_Response_Regulators"/>
</dbReference>
<dbReference type="Pfam" id="PF13545">
    <property type="entry name" value="HTH_Crp_2"/>
    <property type="match status" value="1"/>
</dbReference>
<protein>
    <submittedName>
        <fullName evidence="6">Crp/Fnr family transcriptional regulator</fullName>
    </submittedName>
</protein>
<keyword evidence="1" id="KW-0805">Transcription regulation</keyword>
<dbReference type="RefSeq" id="WP_203853050.1">
    <property type="nucleotide sequence ID" value="NZ_BAAAVW010000010.1"/>
</dbReference>
<dbReference type="InterPro" id="IPR018490">
    <property type="entry name" value="cNMP-bd_dom_sf"/>
</dbReference>
<evidence type="ECO:0000259" key="5">
    <source>
        <dbReference type="PROSITE" id="PS51063"/>
    </source>
</evidence>
<dbReference type="SMART" id="SM00419">
    <property type="entry name" value="HTH_CRP"/>
    <property type="match status" value="1"/>
</dbReference>
<dbReference type="Proteomes" id="UP000660611">
    <property type="component" value="Unassembled WGS sequence"/>
</dbReference>
<evidence type="ECO:0000313" key="7">
    <source>
        <dbReference type="Proteomes" id="UP000660611"/>
    </source>
</evidence>
<keyword evidence="2" id="KW-0238">DNA-binding</keyword>
<dbReference type="Gene3D" id="1.10.10.10">
    <property type="entry name" value="Winged helix-like DNA-binding domain superfamily/Winged helix DNA-binding domain"/>
    <property type="match status" value="1"/>
</dbReference>
<dbReference type="AlphaFoldDB" id="A0A919PXE7"/>
<dbReference type="Pfam" id="PF00027">
    <property type="entry name" value="cNMP_binding"/>
    <property type="match status" value="1"/>
</dbReference>
<evidence type="ECO:0000256" key="1">
    <source>
        <dbReference type="ARBA" id="ARBA00023015"/>
    </source>
</evidence>
<evidence type="ECO:0000313" key="6">
    <source>
        <dbReference type="EMBL" id="GIG51437.1"/>
    </source>
</evidence>
<evidence type="ECO:0000256" key="2">
    <source>
        <dbReference type="ARBA" id="ARBA00023125"/>
    </source>
</evidence>